<accession>A0AA86TQ90</accession>
<dbReference type="EMBL" id="CAXDID020000558">
    <property type="protein sequence ID" value="CAL6102704.1"/>
    <property type="molecule type" value="Genomic_DNA"/>
</dbReference>
<sequence>MNFINYNQIYGSLNNFNKSQAQLNNKEAGRYQLSNNTSLSQFKHKFSQTLKKYLNDFSQTYAMTDKQLCLCLTSYFSVHNQNIFWEHVHSEIPNKTSQQLKQYFQKSFSKCKFEIINNSIKLKIKEMTRAMPQSKPSKIVDLFFAEIENKVYFRREVLMLVQYFQRTE</sequence>
<reference evidence="1" key="1">
    <citation type="submission" date="2023-06" db="EMBL/GenBank/DDBJ databases">
        <authorList>
            <person name="Kurt Z."/>
        </authorList>
    </citation>
    <scope>NUCLEOTIDE SEQUENCE</scope>
</reference>
<evidence type="ECO:0000313" key="3">
    <source>
        <dbReference type="Proteomes" id="UP001642409"/>
    </source>
</evidence>
<organism evidence="1">
    <name type="scientific">Hexamita inflata</name>
    <dbReference type="NCBI Taxonomy" id="28002"/>
    <lineage>
        <taxon>Eukaryota</taxon>
        <taxon>Metamonada</taxon>
        <taxon>Diplomonadida</taxon>
        <taxon>Hexamitidae</taxon>
        <taxon>Hexamitinae</taxon>
        <taxon>Hexamita</taxon>
    </lineage>
</organism>
<name>A0AA86TQ90_9EUKA</name>
<gene>
    <name evidence="1" type="ORF">HINF_LOCUS12331</name>
    <name evidence="2" type="ORF">HINF_LOCUS71792</name>
</gene>
<dbReference type="AlphaFoldDB" id="A0AA86TQ90"/>
<evidence type="ECO:0000313" key="2">
    <source>
        <dbReference type="EMBL" id="CAL6102704.1"/>
    </source>
</evidence>
<reference evidence="2 3" key="2">
    <citation type="submission" date="2024-07" db="EMBL/GenBank/DDBJ databases">
        <authorList>
            <person name="Akdeniz Z."/>
        </authorList>
    </citation>
    <scope>NUCLEOTIDE SEQUENCE [LARGE SCALE GENOMIC DNA]</scope>
</reference>
<keyword evidence="3" id="KW-1185">Reference proteome</keyword>
<comment type="caution">
    <text evidence="1">The sequence shown here is derived from an EMBL/GenBank/DDBJ whole genome shotgun (WGS) entry which is preliminary data.</text>
</comment>
<dbReference type="Proteomes" id="UP001642409">
    <property type="component" value="Unassembled WGS sequence"/>
</dbReference>
<evidence type="ECO:0000313" key="1">
    <source>
        <dbReference type="EMBL" id="CAI9924686.1"/>
    </source>
</evidence>
<proteinExistence type="predicted"/>
<dbReference type="EMBL" id="CATOUU010000320">
    <property type="protein sequence ID" value="CAI9924686.1"/>
    <property type="molecule type" value="Genomic_DNA"/>
</dbReference>
<protein>
    <submittedName>
        <fullName evidence="2">Hypothetical_protein</fullName>
    </submittedName>
</protein>